<name>A0A7Y0DR21_9GAMM</name>
<keyword evidence="4" id="KW-1185">Reference proteome</keyword>
<organism evidence="3 4">
    <name type="scientific">Pseudoalteromonas arctica</name>
    <dbReference type="NCBI Taxonomy" id="394751"/>
    <lineage>
        <taxon>Bacteria</taxon>
        <taxon>Pseudomonadati</taxon>
        <taxon>Pseudomonadota</taxon>
        <taxon>Gammaproteobacteria</taxon>
        <taxon>Alteromonadales</taxon>
        <taxon>Pseudoalteromonadaceae</taxon>
        <taxon>Pseudoalteromonas</taxon>
    </lineage>
</organism>
<protein>
    <submittedName>
        <fullName evidence="3">Uncharacterized protein</fullName>
    </submittedName>
</protein>
<keyword evidence="2" id="KW-0812">Transmembrane</keyword>
<sequence>MTTWRWPLIISLLLHGIIFLMLTTIKIPKLPQQETAPIKAYMITVPANTKPLPVTEKPQQPIPSKPKQQIEATSPKPKTVTTPISPSVKIIQQKKSPLSATDEKTNNYKKIDLKLGLEHILKEQQTTLPATQSQSNTSTQPLRITVPKAHQANSIDPLKIEKRSMQLSIYRYGDKCFKKVSMGAGVILKSDLPESYIQAIDCTNTKVTEAYDQAMDKWLNKK</sequence>
<dbReference type="EMBL" id="JABBMT010000004">
    <property type="protein sequence ID" value="NMM40039.1"/>
    <property type="molecule type" value="Genomic_DNA"/>
</dbReference>
<evidence type="ECO:0000256" key="1">
    <source>
        <dbReference type="SAM" id="MobiDB-lite"/>
    </source>
</evidence>
<dbReference type="Proteomes" id="UP000570493">
    <property type="component" value="Unassembled WGS sequence"/>
</dbReference>
<keyword evidence="2" id="KW-1133">Transmembrane helix</keyword>
<evidence type="ECO:0000313" key="3">
    <source>
        <dbReference type="EMBL" id="NMM40039.1"/>
    </source>
</evidence>
<feature type="transmembrane region" description="Helical" evidence="2">
    <location>
        <begin position="6"/>
        <end position="25"/>
    </location>
</feature>
<gene>
    <name evidence="3" type="ORF">HHO47_04070</name>
</gene>
<comment type="caution">
    <text evidence="3">The sequence shown here is derived from an EMBL/GenBank/DDBJ whole genome shotgun (WGS) entry which is preliminary data.</text>
</comment>
<dbReference type="AlphaFoldDB" id="A0A7Y0DR21"/>
<keyword evidence="2" id="KW-0472">Membrane</keyword>
<proteinExistence type="predicted"/>
<evidence type="ECO:0000313" key="4">
    <source>
        <dbReference type="Proteomes" id="UP000570493"/>
    </source>
</evidence>
<reference evidence="3" key="1">
    <citation type="submission" date="2020-04" db="EMBL/GenBank/DDBJ databases">
        <title>Genome Sequencing for Pseudoaltermonas arctica.</title>
        <authorList>
            <person name="Elkins N.S."/>
        </authorList>
    </citation>
    <scope>NUCLEOTIDE SEQUENCE [LARGE SCALE GENOMIC DNA]</scope>
    <source>
        <strain evidence="3">NEC-BIFX-2020_0012</strain>
    </source>
</reference>
<accession>A0A7Y0DR21</accession>
<evidence type="ECO:0000256" key="2">
    <source>
        <dbReference type="SAM" id="Phobius"/>
    </source>
</evidence>
<feature type="region of interest" description="Disordered" evidence="1">
    <location>
        <begin position="52"/>
        <end position="83"/>
    </location>
</feature>